<feature type="region of interest" description="Disordered" evidence="1">
    <location>
        <begin position="140"/>
        <end position="162"/>
    </location>
</feature>
<accession>A0A1E7EV66</accession>
<organism evidence="2 3">
    <name type="scientific">Fragilariopsis cylindrus CCMP1102</name>
    <dbReference type="NCBI Taxonomy" id="635003"/>
    <lineage>
        <taxon>Eukaryota</taxon>
        <taxon>Sar</taxon>
        <taxon>Stramenopiles</taxon>
        <taxon>Ochrophyta</taxon>
        <taxon>Bacillariophyta</taxon>
        <taxon>Bacillariophyceae</taxon>
        <taxon>Bacillariophycidae</taxon>
        <taxon>Bacillariales</taxon>
        <taxon>Bacillariaceae</taxon>
        <taxon>Fragilariopsis</taxon>
    </lineage>
</organism>
<feature type="compositionally biased region" description="Low complexity" evidence="1">
    <location>
        <begin position="13"/>
        <end position="35"/>
    </location>
</feature>
<evidence type="ECO:0000313" key="2">
    <source>
        <dbReference type="EMBL" id="OEU09756.1"/>
    </source>
</evidence>
<dbReference type="EMBL" id="KV784374">
    <property type="protein sequence ID" value="OEU09756.1"/>
    <property type="molecule type" value="Genomic_DNA"/>
</dbReference>
<gene>
    <name evidence="2" type="ORF">FRACYDRAFT_264063</name>
</gene>
<keyword evidence="3" id="KW-1185">Reference proteome</keyword>
<dbReference type="InParanoid" id="A0A1E7EV66"/>
<dbReference type="OrthoDB" id="55147at2759"/>
<feature type="compositionally biased region" description="Polar residues" evidence="1">
    <location>
        <begin position="1"/>
        <end position="12"/>
    </location>
</feature>
<evidence type="ECO:0000313" key="3">
    <source>
        <dbReference type="Proteomes" id="UP000095751"/>
    </source>
</evidence>
<evidence type="ECO:0000256" key="1">
    <source>
        <dbReference type="SAM" id="MobiDB-lite"/>
    </source>
</evidence>
<proteinExistence type="predicted"/>
<protein>
    <submittedName>
        <fullName evidence="2">Uncharacterized protein</fullName>
    </submittedName>
</protein>
<dbReference type="KEGG" id="fcy:FRACYDRAFT_264063"/>
<dbReference type="AlphaFoldDB" id="A0A1E7EV66"/>
<feature type="region of interest" description="Disordered" evidence="1">
    <location>
        <begin position="1"/>
        <end position="35"/>
    </location>
</feature>
<dbReference type="Proteomes" id="UP000095751">
    <property type="component" value="Unassembled WGS sequence"/>
</dbReference>
<name>A0A1E7EV66_9STRA</name>
<sequence>METFDNNHQLDQPSSSAVSSSPSSPLLSSTSNTRYSSCYHCSSTSSKSSVMLSWSLIQHLNNRGCVHVMKGNYVEANRLFEDAITKYAQMMNANNYNTNNDGNHSMTMIGSSSTASHDFQGRRLRRMTSISQLRTFPYCGRRSSSEDQQVQDQDQDQDQQDQPYRHEVYCLPIVMNEEEWELSSNEEKSFVLIYNTALCNHLWGMELLVSIAQDHQNTNTTTTSPNQEEEKVLSKKLCERAFCVAHKLYRLAHENVVSTFVNGVDQLCYVAIFNNISHVCKTIQGYDSQEANQFDLLLLKAIYWWKDTSDLCSSTTRTNNYADNDIDIIDSFLEHVFYLIGAPCDVAPATAA</sequence>
<reference evidence="2 3" key="1">
    <citation type="submission" date="2016-09" db="EMBL/GenBank/DDBJ databases">
        <title>Extensive genetic diversity and differential bi-allelic expression allows diatom success in the polar Southern Ocean.</title>
        <authorList>
            <consortium name="DOE Joint Genome Institute"/>
            <person name="Mock T."/>
            <person name="Otillar R.P."/>
            <person name="Strauss J."/>
            <person name="Dupont C."/>
            <person name="Frickenhaus S."/>
            <person name="Maumus F."/>
            <person name="Mcmullan M."/>
            <person name="Sanges R."/>
            <person name="Schmutz J."/>
            <person name="Toseland A."/>
            <person name="Valas R."/>
            <person name="Veluchamy A."/>
            <person name="Ward B.J."/>
            <person name="Allen A."/>
            <person name="Barry K."/>
            <person name="Falciatore A."/>
            <person name="Ferrante M."/>
            <person name="Fortunato A.E."/>
            <person name="Gloeckner G."/>
            <person name="Gruber A."/>
            <person name="Hipkin R."/>
            <person name="Janech M."/>
            <person name="Kroth P."/>
            <person name="Leese F."/>
            <person name="Lindquist E."/>
            <person name="Lyon B.R."/>
            <person name="Martin J."/>
            <person name="Mayer C."/>
            <person name="Parker M."/>
            <person name="Quesneville H."/>
            <person name="Raymond J."/>
            <person name="Uhlig C."/>
            <person name="Valentin K.U."/>
            <person name="Worden A.Z."/>
            <person name="Armbrust E.V."/>
            <person name="Bowler C."/>
            <person name="Green B."/>
            <person name="Moulton V."/>
            <person name="Van Oosterhout C."/>
            <person name="Grigoriev I."/>
        </authorList>
    </citation>
    <scope>NUCLEOTIDE SEQUENCE [LARGE SCALE GENOMIC DNA]</scope>
    <source>
        <strain evidence="2 3">CCMP1102</strain>
    </source>
</reference>